<reference evidence="1 4" key="2">
    <citation type="submission" date="2019-07" db="EMBL/GenBank/DDBJ databases">
        <title>Whole genome shotgun sequence of Myxococcus virescens NBRC 100334.</title>
        <authorList>
            <person name="Hosoyama A."/>
            <person name="Uohara A."/>
            <person name="Ohji S."/>
            <person name="Ichikawa N."/>
        </authorList>
    </citation>
    <scope>NUCLEOTIDE SEQUENCE [LARGE SCALE GENOMIC DNA]</scope>
    <source>
        <strain evidence="1 4">NBRC 100334</strain>
    </source>
</reference>
<sequence>MSDACFALLPRDGLSAKDGRGWYTSEVGRGYSLPWPLPTTVRGALRAAWGHELMADQGITLSPETWEHDSARVELRRFIALRRALGEPAFTRAHRMWPVPADAVRVLDEAGTERLVRLEPHPGGAATLGPDEDDAREALWHPRRSARGKPLAQPLFWPEATMVAWLSGAPDSLVPERETPPPRTDIHLAIDVETQASQDSMLHSREVVEWLRVQSRDAGRLTLEEWALGVSCAWPDSAKGLPHGPLGLGGRRRLSDVERLDSNLFVAPDGLTRATRGLRLVLATPAEFQRGWLPDDFERVAGAPPRYVGRLPCIDAPVVLRAALVPRPLEVSGWDMVRRQPRATRRWVPAGAVYFFEKLGGEDFTADELCELWLASWGGGHAEALGQVLPGVWQPPRHGQGA</sequence>
<dbReference type="Proteomes" id="UP000198717">
    <property type="component" value="Unassembled WGS sequence"/>
</dbReference>
<proteinExistence type="predicted"/>
<dbReference type="AlphaFoldDB" id="A0A511HQD6"/>
<dbReference type="EMBL" id="BJVY01000053">
    <property type="protein sequence ID" value="GEL74729.1"/>
    <property type="molecule type" value="Genomic_DNA"/>
</dbReference>
<dbReference type="Proteomes" id="UP000321224">
    <property type="component" value="Unassembled WGS sequence"/>
</dbReference>
<dbReference type="InterPro" id="IPR019117">
    <property type="entry name" value="CRISPR-assoc_protein_Cmr3"/>
</dbReference>
<name>A0A511HQD6_9BACT</name>
<dbReference type="EMBL" id="FNAJ01000025">
    <property type="protein sequence ID" value="SDF23082.1"/>
    <property type="molecule type" value="Genomic_DNA"/>
</dbReference>
<dbReference type="Pfam" id="PF09700">
    <property type="entry name" value="Cas_Cmr3"/>
    <property type="match status" value="1"/>
</dbReference>
<reference evidence="2 3" key="1">
    <citation type="submission" date="2016-10" db="EMBL/GenBank/DDBJ databases">
        <authorList>
            <person name="Varghese N."/>
            <person name="Submissions S."/>
        </authorList>
    </citation>
    <scope>NUCLEOTIDE SEQUENCE [LARGE SCALE GENOMIC DNA]</scope>
    <source>
        <strain evidence="2 3">DSM 2260</strain>
    </source>
</reference>
<keyword evidence="3" id="KW-1185">Reference proteome</keyword>
<evidence type="ECO:0000313" key="3">
    <source>
        <dbReference type="Proteomes" id="UP000198717"/>
    </source>
</evidence>
<gene>
    <name evidence="1" type="ORF">MVI01_65130</name>
    <name evidence="2" type="ORF">SAMN04488504_1255</name>
</gene>
<evidence type="ECO:0000313" key="1">
    <source>
        <dbReference type="EMBL" id="GEL74729.1"/>
    </source>
</evidence>
<dbReference type="Gene3D" id="2.60.40.4350">
    <property type="match status" value="1"/>
</dbReference>
<accession>A0A511HQD6</accession>
<comment type="caution">
    <text evidence="1">The sequence shown here is derived from an EMBL/GenBank/DDBJ whole genome shotgun (WGS) entry which is preliminary data.</text>
</comment>
<organism evidence="1 4">
    <name type="scientific">Myxococcus virescens</name>
    <dbReference type="NCBI Taxonomy" id="83456"/>
    <lineage>
        <taxon>Bacteria</taxon>
        <taxon>Pseudomonadati</taxon>
        <taxon>Myxococcota</taxon>
        <taxon>Myxococcia</taxon>
        <taxon>Myxococcales</taxon>
        <taxon>Cystobacterineae</taxon>
        <taxon>Myxococcaceae</taxon>
        <taxon>Myxococcus</taxon>
    </lineage>
</organism>
<protein>
    <submittedName>
        <fullName evidence="1">CRISPR-associated protein Cmr3</fullName>
    </submittedName>
    <submittedName>
        <fullName evidence="2">CRISPR-associated protein, Cmr3 family</fullName>
    </submittedName>
</protein>
<evidence type="ECO:0000313" key="4">
    <source>
        <dbReference type="Proteomes" id="UP000321224"/>
    </source>
</evidence>
<evidence type="ECO:0000313" key="2">
    <source>
        <dbReference type="EMBL" id="SDF23082.1"/>
    </source>
</evidence>
<dbReference type="RefSeq" id="WP_090495606.1">
    <property type="nucleotide sequence ID" value="NZ_BJVY01000053.1"/>
</dbReference>